<dbReference type="EMBL" id="PRLP01000032">
    <property type="protein sequence ID" value="PPC77509.1"/>
    <property type="molecule type" value="Genomic_DNA"/>
</dbReference>
<protein>
    <recommendedName>
        <fullName evidence="3">Inclusion body protein</fullName>
    </recommendedName>
</protein>
<evidence type="ECO:0000313" key="1">
    <source>
        <dbReference type="EMBL" id="PPC77509.1"/>
    </source>
</evidence>
<evidence type="ECO:0008006" key="3">
    <source>
        <dbReference type="Google" id="ProtNLM"/>
    </source>
</evidence>
<evidence type="ECO:0000313" key="2">
    <source>
        <dbReference type="Proteomes" id="UP000238196"/>
    </source>
</evidence>
<dbReference type="Proteomes" id="UP000238196">
    <property type="component" value="Unassembled WGS sequence"/>
</dbReference>
<name>A0A2S5KSK7_9PROT</name>
<gene>
    <name evidence="1" type="ORF">C4K68_09925</name>
</gene>
<proteinExistence type="predicted"/>
<organism evidence="1 2">
    <name type="scientific">Proteobacteria bacterium 228</name>
    <dbReference type="NCBI Taxonomy" id="2083153"/>
    <lineage>
        <taxon>Bacteria</taxon>
        <taxon>Pseudomonadati</taxon>
        <taxon>Pseudomonadota</taxon>
    </lineage>
</organism>
<dbReference type="AlphaFoldDB" id="A0A2S5KSK7"/>
<dbReference type="InterPro" id="IPR021087">
    <property type="entry name" value="Uncharacterised_PixA/AidA"/>
</dbReference>
<accession>A0A2S5KSK7</accession>
<dbReference type="InterPro" id="IPR038712">
    <property type="entry name" value="PixA-like_sf"/>
</dbReference>
<dbReference type="OrthoDB" id="8705346at2"/>
<reference evidence="1 2" key="1">
    <citation type="submission" date="2018-02" db="EMBL/GenBank/DDBJ databases">
        <title>novel marine gammaproteobacteria from coastal saline agro ecosystem.</title>
        <authorList>
            <person name="Krishnan R."/>
            <person name="Ramesh Kumar N."/>
        </authorList>
    </citation>
    <scope>NUCLEOTIDE SEQUENCE [LARGE SCALE GENOMIC DNA]</scope>
    <source>
        <strain evidence="1 2">228</strain>
    </source>
</reference>
<dbReference type="Pfam" id="PF12306">
    <property type="entry name" value="PixA"/>
    <property type="match status" value="1"/>
</dbReference>
<dbReference type="Gene3D" id="2.60.40.3910">
    <property type="entry name" value="Inclusion body protein"/>
    <property type="match status" value="1"/>
</dbReference>
<comment type="caution">
    <text evidence="1">The sequence shown here is derived from an EMBL/GenBank/DDBJ whole genome shotgun (WGS) entry which is preliminary data.</text>
</comment>
<sequence length="186" mass="20710">MFHHHPHRRKLTMIDILIAVDGEYLAQQLKDGSLKPGSQSSPTNLGAWQSSDLYIAMITQNSFLANDQGGSELDVKANSGDTIRWTMTTFDNNADYTAFLYAGNFNPAQSITPLTYFNMHTSLYLPSGSDPTGPVQLYHNYTYVAQGTVIEPQNKIQYTLSFQLVNNANGQVIGYFNWDPFISVSA</sequence>